<dbReference type="GeneID" id="34447711"/>
<dbReference type="InterPro" id="IPR053175">
    <property type="entry name" value="DHMBA_Reg_Transcription_Factor"/>
</dbReference>
<keyword evidence="2" id="KW-1185">Reference proteome</keyword>
<name>A0A1F8A7K0_9EURO</name>
<accession>A0A1F8A7K0</accession>
<evidence type="ECO:0008006" key="3">
    <source>
        <dbReference type="Google" id="ProtNLM"/>
    </source>
</evidence>
<proteinExistence type="predicted"/>
<sequence length="441" mass="48945">MSSMCQGRLHMFSVRSDGSRQAEIYRSKEQPDHDPWSKITVSLEQQALHFFSYHYLVNGSGRPPSHPDCLAIVYTRATGHGYLANLITAVGLVSLAYLRHAPALTHAARQTYSRALHDVCAALADPAEAASDQMLVAVMLLVLYETVTANSSNDLSPWDRHVDGALALVQLRGVGQLRNRIGRNIFLNLRTEILINCLQRRVRVPITLMNWMSEARHFETAQEAPAGSLADLIVSTCAVLTSVKEEVLDEVDLSRYISTLLSIDQDLKCWAESLPTDYLYKTLTITKSSRELYLGRYDTYSGVEIVHIWNLQRCARITLHQALLEMLSIHFNKGFSPSAPLSSSHVLGTSDAVIRENSGDICHSVPYILHLCDKPGKPGDVRGASIMSLLWPLCIAGTAHTASDTLRDWIIAQMNKIEQVTGIQGAKLVALDIQKRCLFPD</sequence>
<reference evidence="1 2" key="1">
    <citation type="journal article" date="2016" name="Genome Biol. Evol.">
        <title>Draft genome sequence of an aflatoxigenic Aspergillus species, A. bombycis.</title>
        <authorList>
            <person name="Moore G.G."/>
            <person name="Mack B.M."/>
            <person name="Beltz S.B."/>
            <person name="Gilbert M.K."/>
        </authorList>
    </citation>
    <scope>NUCLEOTIDE SEQUENCE [LARGE SCALE GENOMIC DNA]</scope>
    <source>
        <strain evidence="2">NRRL 26010</strain>
    </source>
</reference>
<evidence type="ECO:0000313" key="1">
    <source>
        <dbReference type="EMBL" id="OGM47712.1"/>
    </source>
</evidence>
<gene>
    <name evidence="1" type="ORF">ABOM_004321</name>
</gene>
<dbReference type="Pfam" id="PF11951">
    <property type="entry name" value="Fungal_trans_2"/>
    <property type="match status" value="1"/>
</dbReference>
<evidence type="ECO:0000313" key="2">
    <source>
        <dbReference type="Proteomes" id="UP000179179"/>
    </source>
</evidence>
<dbReference type="OrthoDB" id="5429770at2759"/>
<protein>
    <recommendedName>
        <fullName evidence="3">C6 finger domain protein</fullName>
    </recommendedName>
</protein>
<dbReference type="EMBL" id="LYCR01000021">
    <property type="protein sequence ID" value="OGM47712.1"/>
    <property type="molecule type" value="Genomic_DNA"/>
</dbReference>
<dbReference type="PANTHER" id="PTHR38791">
    <property type="entry name" value="ZN(II)2CYS6 TRANSCRIPTION FACTOR (EUROFUNG)-RELATED-RELATED"/>
    <property type="match status" value="1"/>
</dbReference>
<dbReference type="InterPro" id="IPR021858">
    <property type="entry name" value="Fun_TF"/>
</dbReference>
<dbReference type="AlphaFoldDB" id="A0A1F8A7K0"/>
<dbReference type="Proteomes" id="UP000179179">
    <property type="component" value="Unassembled WGS sequence"/>
</dbReference>
<organism evidence="1 2">
    <name type="scientific">Aspergillus bombycis</name>
    <dbReference type="NCBI Taxonomy" id="109264"/>
    <lineage>
        <taxon>Eukaryota</taxon>
        <taxon>Fungi</taxon>
        <taxon>Dikarya</taxon>
        <taxon>Ascomycota</taxon>
        <taxon>Pezizomycotina</taxon>
        <taxon>Eurotiomycetes</taxon>
        <taxon>Eurotiomycetidae</taxon>
        <taxon>Eurotiales</taxon>
        <taxon>Aspergillaceae</taxon>
        <taxon>Aspergillus</taxon>
    </lineage>
</organism>
<comment type="caution">
    <text evidence="1">The sequence shown here is derived from an EMBL/GenBank/DDBJ whole genome shotgun (WGS) entry which is preliminary data.</text>
</comment>
<dbReference type="RefSeq" id="XP_022391429.1">
    <property type="nucleotide sequence ID" value="XM_022531451.1"/>
</dbReference>
<dbReference type="STRING" id="109264.A0A1F8A7K0"/>